<keyword evidence="8 10" id="KW-0239">DNA-directed DNA polymerase</keyword>
<reference evidence="15" key="1">
    <citation type="submission" date="2014-09" db="EMBL/GenBank/DDBJ databases">
        <authorList>
            <person name="Gomez-Valero L."/>
        </authorList>
    </citation>
    <scope>NUCLEOTIDE SEQUENCE [LARGE SCALE GENOMIC DNA]</scope>
    <source>
        <strain evidence="15">ATCC700992</strain>
    </source>
</reference>
<evidence type="ECO:0000259" key="11">
    <source>
        <dbReference type="Pfam" id="PF00712"/>
    </source>
</evidence>
<evidence type="ECO:0000256" key="6">
    <source>
        <dbReference type="ARBA" id="ARBA00022695"/>
    </source>
</evidence>
<dbReference type="InterPro" id="IPR001001">
    <property type="entry name" value="DNA_polIII_beta"/>
</dbReference>
<evidence type="ECO:0000256" key="10">
    <source>
        <dbReference type="PIRNR" id="PIRNR000804"/>
    </source>
</evidence>
<comment type="similarity">
    <text evidence="2 10">Belongs to the beta sliding clamp family.</text>
</comment>
<feature type="domain" description="DNA polymerase III beta sliding clamp N-terminal" evidence="11">
    <location>
        <begin position="11"/>
        <end position="127"/>
    </location>
</feature>
<dbReference type="Gene3D" id="3.10.150.10">
    <property type="entry name" value="DNA Polymerase III, subunit A, domain 2"/>
    <property type="match status" value="1"/>
</dbReference>
<keyword evidence="15" id="KW-1185">Reference proteome</keyword>
<keyword evidence="9" id="KW-0238">DNA-binding</keyword>
<evidence type="ECO:0000259" key="12">
    <source>
        <dbReference type="Pfam" id="PF02767"/>
    </source>
</evidence>
<keyword evidence="6 10" id="KW-0548">Nucleotidyltransferase</keyword>
<feature type="domain" description="DNA polymerase III beta sliding clamp C-terminal" evidence="13">
    <location>
        <begin position="255"/>
        <end position="373"/>
    </location>
</feature>
<dbReference type="AlphaFoldDB" id="A0A098G1X1"/>
<dbReference type="CDD" id="cd00140">
    <property type="entry name" value="beta_clamp"/>
    <property type="match status" value="1"/>
</dbReference>
<feature type="domain" description="DNA polymerase III beta sliding clamp central" evidence="12">
    <location>
        <begin position="141"/>
        <end position="251"/>
    </location>
</feature>
<dbReference type="InterPro" id="IPR022635">
    <property type="entry name" value="DNA_polIII_beta_C"/>
</dbReference>
<dbReference type="SUPFAM" id="SSF55979">
    <property type="entry name" value="DNA clamp"/>
    <property type="match status" value="3"/>
</dbReference>
<dbReference type="PANTHER" id="PTHR30478">
    <property type="entry name" value="DNA POLYMERASE III SUBUNIT BETA"/>
    <property type="match status" value="1"/>
</dbReference>
<sequence>MYINWEAPLFEFVIKKEDLLTPLLTVAGAVDKKQSLAILSHFLLKLSDSQLFITATDLEIEISAQVICESNNSIGSITVPAKKFIDIIRSLDEQPTPKFIFDNGILTIKQGRSSFKLTTLPADNYPSSEDECNDVELTLPRLDLLQLLQSTHFAMSQQDVRVFLNGLLLEFEPNVISAVATDGHRMAVCRYSCSNLVHNKLLLPKKGVQELLRLLNCIPDEQVLLAAGKAHVKLITKQFVFLSKLIEARFPPYAKAIPRAQDKHILIDCATLKRSLSRIVILAHEKSKAVLLHLQSGQLTLIAHNNEQEEAVESLIAETDGDELKIGLNATYLLDVLNHLGEGQIRLSMSNTDSSILIEALENDSYQYIIMPMKI</sequence>
<dbReference type="InterPro" id="IPR022637">
    <property type="entry name" value="DNA_polIII_beta_cen"/>
</dbReference>
<proteinExistence type="inferred from homology"/>
<dbReference type="GO" id="GO:0009360">
    <property type="term" value="C:DNA polymerase III complex"/>
    <property type="evidence" value="ECO:0007669"/>
    <property type="project" value="InterPro"/>
</dbReference>
<evidence type="ECO:0000256" key="5">
    <source>
        <dbReference type="ARBA" id="ARBA00022679"/>
    </source>
</evidence>
<protein>
    <recommendedName>
        <fullName evidence="3 10">Beta sliding clamp</fullName>
    </recommendedName>
</protein>
<evidence type="ECO:0000256" key="2">
    <source>
        <dbReference type="ARBA" id="ARBA00010752"/>
    </source>
</evidence>
<dbReference type="PIRSF" id="PIRSF000804">
    <property type="entry name" value="DNA_pol_III_b"/>
    <property type="match status" value="1"/>
</dbReference>
<evidence type="ECO:0000259" key="13">
    <source>
        <dbReference type="Pfam" id="PF02768"/>
    </source>
</evidence>
<dbReference type="InterPro" id="IPR022634">
    <property type="entry name" value="DNA_polIII_beta_N"/>
</dbReference>
<comment type="subcellular location">
    <subcellularLocation>
        <location evidence="1 10">Cytoplasm</location>
    </subcellularLocation>
</comment>
<dbReference type="GO" id="GO:0006271">
    <property type="term" value="P:DNA strand elongation involved in DNA replication"/>
    <property type="evidence" value="ECO:0007669"/>
    <property type="project" value="TreeGrafter"/>
</dbReference>
<dbReference type="Proteomes" id="UP000032430">
    <property type="component" value="Chromosome I"/>
</dbReference>
<accession>A0A098G1X1</accession>
<evidence type="ECO:0000256" key="4">
    <source>
        <dbReference type="ARBA" id="ARBA00022490"/>
    </source>
</evidence>
<dbReference type="EMBL" id="LN614827">
    <property type="protein sequence ID" value="CEG55490.1"/>
    <property type="molecule type" value="Genomic_DNA"/>
</dbReference>
<evidence type="ECO:0000256" key="9">
    <source>
        <dbReference type="ARBA" id="ARBA00023125"/>
    </source>
</evidence>
<evidence type="ECO:0000313" key="15">
    <source>
        <dbReference type="Proteomes" id="UP000032430"/>
    </source>
</evidence>
<dbReference type="KEGG" id="lfa:LFA_0002"/>
<organism evidence="14 15">
    <name type="scientific">Legionella fallonii LLAP-10</name>
    <dbReference type="NCBI Taxonomy" id="1212491"/>
    <lineage>
        <taxon>Bacteria</taxon>
        <taxon>Pseudomonadati</taxon>
        <taxon>Pseudomonadota</taxon>
        <taxon>Gammaproteobacteria</taxon>
        <taxon>Legionellales</taxon>
        <taxon>Legionellaceae</taxon>
        <taxon>Legionella</taxon>
    </lineage>
</organism>
<dbReference type="HOGENOM" id="CLU_038149_4_2_6"/>
<dbReference type="Gene3D" id="3.70.10.10">
    <property type="match status" value="1"/>
</dbReference>
<comment type="function">
    <text evidence="10">Confers DNA tethering and processivity to DNA polymerases and other proteins. Acts as a clamp, forming a ring around DNA (a reaction catalyzed by the clamp-loading complex) which diffuses in an ATP-independent manner freely and bidirectionally along dsDNA. Initially characterized for its ability to contact the catalytic subunit of DNA polymerase III (Pol III), a complex, multichain enzyme responsible for most of the replicative synthesis in bacteria; Pol III exhibits 3'-5' exonuclease proofreading activity. The beta chain is required for initiation of replication as well as for processivity of DNA replication.</text>
</comment>
<dbReference type="GO" id="GO:0008408">
    <property type="term" value="F:3'-5' exonuclease activity"/>
    <property type="evidence" value="ECO:0007669"/>
    <property type="project" value="InterPro"/>
</dbReference>
<comment type="subunit">
    <text evidence="10">Forms a ring-shaped head-to-tail homodimer around DNA.</text>
</comment>
<dbReference type="GO" id="GO:0003677">
    <property type="term" value="F:DNA binding"/>
    <property type="evidence" value="ECO:0007669"/>
    <property type="project" value="UniProtKB-UniRule"/>
</dbReference>
<dbReference type="GO" id="GO:0005737">
    <property type="term" value="C:cytoplasm"/>
    <property type="evidence" value="ECO:0007669"/>
    <property type="project" value="UniProtKB-SubCell"/>
</dbReference>
<dbReference type="Pfam" id="PF02767">
    <property type="entry name" value="DNA_pol3_beta_2"/>
    <property type="match status" value="1"/>
</dbReference>
<evidence type="ECO:0000256" key="7">
    <source>
        <dbReference type="ARBA" id="ARBA00022705"/>
    </source>
</evidence>
<evidence type="ECO:0000313" key="14">
    <source>
        <dbReference type="EMBL" id="CEG55490.1"/>
    </source>
</evidence>
<evidence type="ECO:0000256" key="1">
    <source>
        <dbReference type="ARBA" id="ARBA00004496"/>
    </source>
</evidence>
<dbReference type="InterPro" id="IPR046938">
    <property type="entry name" value="DNA_clamp_sf"/>
</dbReference>
<keyword evidence="7 10" id="KW-0235">DNA replication</keyword>
<dbReference type="Pfam" id="PF00712">
    <property type="entry name" value="DNA_pol3_beta"/>
    <property type="match status" value="1"/>
</dbReference>
<dbReference type="STRING" id="1212491.LFA_0002"/>
<name>A0A098G1X1_9GAMM</name>
<dbReference type="Pfam" id="PF02768">
    <property type="entry name" value="DNA_pol3_beta_3"/>
    <property type="match status" value="1"/>
</dbReference>
<keyword evidence="5 10" id="KW-0808">Transferase</keyword>
<dbReference type="NCBIfam" id="TIGR00663">
    <property type="entry name" value="dnan"/>
    <property type="match status" value="1"/>
</dbReference>
<evidence type="ECO:0000256" key="3">
    <source>
        <dbReference type="ARBA" id="ARBA00021035"/>
    </source>
</evidence>
<evidence type="ECO:0000256" key="8">
    <source>
        <dbReference type="ARBA" id="ARBA00022932"/>
    </source>
</evidence>
<dbReference type="PANTHER" id="PTHR30478:SF0">
    <property type="entry name" value="BETA SLIDING CLAMP"/>
    <property type="match status" value="1"/>
</dbReference>
<keyword evidence="4 10" id="KW-0963">Cytoplasm</keyword>
<gene>
    <name evidence="14" type="primary">dnaN</name>
    <name evidence="14" type="ORF">LFA_0002</name>
</gene>
<dbReference type="SMART" id="SM00480">
    <property type="entry name" value="POL3Bc"/>
    <property type="match status" value="1"/>
</dbReference>
<dbReference type="GO" id="GO:0003887">
    <property type="term" value="F:DNA-directed DNA polymerase activity"/>
    <property type="evidence" value="ECO:0007669"/>
    <property type="project" value="UniProtKB-UniRule"/>
</dbReference>